<keyword evidence="1 5" id="KW-0853">WD repeat</keyword>
<dbReference type="Pfam" id="PF00400">
    <property type="entry name" value="WD40"/>
    <property type="match status" value="4"/>
</dbReference>
<feature type="repeat" description="WD" evidence="5">
    <location>
        <begin position="6"/>
        <end position="42"/>
    </location>
</feature>
<protein>
    <submittedName>
        <fullName evidence="6">WGS project CAEQ00000000 data, annotated contig 2219</fullName>
    </submittedName>
</protein>
<dbReference type="InterPro" id="IPR019775">
    <property type="entry name" value="WD40_repeat_CS"/>
</dbReference>
<dbReference type="SMART" id="SM00320">
    <property type="entry name" value="WD40"/>
    <property type="match status" value="7"/>
</dbReference>
<dbReference type="PANTHER" id="PTHR22847">
    <property type="entry name" value="WD40 REPEAT PROTEIN"/>
    <property type="match status" value="1"/>
</dbReference>
<dbReference type="GO" id="GO:0005840">
    <property type="term" value="C:ribosome"/>
    <property type="evidence" value="ECO:0007669"/>
    <property type="project" value="UniProtKB-KW"/>
</dbReference>
<dbReference type="VEuPathDB" id="TriTrypDB:TcIL3000_0_55040"/>
<feature type="repeat" description="WD" evidence="5">
    <location>
        <begin position="176"/>
        <end position="209"/>
    </location>
</feature>
<dbReference type="OMA" id="ACSECVF"/>
<feature type="repeat" description="WD" evidence="5">
    <location>
        <begin position="331"/>
        <end position="364"/>
    </location>
</feature>
<evidence type="ECO:0000256" key="2">
    <source>
        <dbReference type="ARBA" id="ARBA00022737"/>
    </source>
</evidence>
<accession>F9WCE3</accession>
<keyword evidence="4" id="KW-0687">Ribonucleoprotein</keyword>
<dbReference type="PANTHER" id="PTHR22847:SF637">
    <property type="entry name" value="WD REPEAT DOMAIN 5B"/>
    <property type="match status" value="1"/>
</dbReference>
<evidence type="ECO:0000313" key="6">
    <source>
        <dbReference type="EMBL" id="CCD14936.1"/>
    </source>
</evidence>
<dbReference type="Gene3D" id="2.130.10.10">
    <property type="entry name" value="YVTN repeat-like/Quinoprotein amine dehydrogenase"/>
    <property type="match status" value="3"/>
</dbReference>
<dbReference type="SUPFAM" id="SSF50998">
    <property type="entry name" value="Quinoprotein alcohol dehydrogenase-like"/>
    <property type="match status" value="1"/>
</dbReference>
<dbReference type="GO" id="GO:1990904">
    <property type="term" value="C:ribonucleoprotein complex"/>
    <property type="evidence" value="ECO:0007669"/>
    <property type="project" value="UniProtKB-KW"/>
</dbReference>
<dbReference type="PROSITE" id="PS00678">
    <property type="entry name" value="WD_REPEATS_1"/>
    <property type="match status" value="1"/>
</dbReference>
<comment type="caution">
    <text evidence="6">The sequence shown here is derived from an EMBL/GenBank/DDBJ whole genome shotgun (WGS) entry which is preliminary data.</text>
</comment>
<dbReference type="PROSITE" id="PS50294">
    <property type="entry name" value="WD_REPEATS_REGION"/>
    <property type="match status" value="1"/>
</dbReference>
<evidence type="ECO:0000256" key="4">
    <source>
        <dbReference type="ARBA" id="ARBA00023274"/>
    </source>
</evidence>
<reference evidence="6 7" key="2">
    <citation type="journal article" date="2012" name="Proc. Natl. Acad. Sci. U.S.A.">
        <title>Antigenic diversity is generated by distinct evolutionary mechanisms in African trypanosome species.</title>
        <authorList>
            <person name="Jackson A.P."/>
            <person name="Berry A."/>
            <person name="Aslett M."/>
            <person name="Allison H.C."/>
            <person name="Burton P."/>
            <person name="Vavrova-Anderson J."/>
            <person name="Brown R."/>
            <person name="Browne H."/>
            <person name="Corton N."/>
            <person name="Hauser H."/>
            <person name="Gamble J."/>
            <person name="Gilderthorp R."/>
            <person name="Marcello L."/>
            <person name="McQuillan J."/>
            <person name="Otto T.D."/>
            <person name="Quail M.A."/>
            <person name="Sanders M.J."/>
            <person name="van Tonder A."/>
            <person name="Ginger M.L."/>
            <person name="Field M.C."/>
            <person name="Barry J.D."/>
            <person name="Hertz-Fowler C."/>
            <person name="Berriman M."/>
        </authorList>
    </citation>
    <scope>NUCLEOTIDE SEQUENCE [LARGE SCALE GENOMIC DNA]</scope>
    <source>
        <strain evidence="6 7">IL3000</strain>
    </source>
</reference>
<keyword evidence="2" id="KW-0677">Repeat</keyword>
<gene>
    <name evidence="6" type="ORF">TCIL3000_0_55040</name>
</gene>
<feature type="repeat" description="WD" evidence="5">
    <location>
        <begin position="290"/>
        <end position="330"/>
    </location>
</feature>
<reference evidence="7" key="1">
    <citation type="submission" date="2011-07" db="EMBL/GenBank/DDBJ databases">
        <title>Divergent evolution of antigenic variation in African trypanosomes.</title>
        <authorList>
            <person name="Jackson A.P."/>
            <person name="Berry A."/>
            <person name="Allison H.C."/>
            <person name="Burton P."/>
            <person name="Anderson J."/>
            <person name="Aslett M."/>
            <person name="Brown R."/>
            <person name="Corton N."/>
            <person name="Harris D."/>
            <person name="Hauser H."/>
            <person name="Gamble J."/>
            <person name="Gilderthorp R."/>
            <person name="McQuillan J."/>
            <person name="Quail M.A."/>
            <person name="Sanders M."/>
            <person name="Van Tonder A."/>
            <person name="Ginger M.L."/>
            <person name="Donelson J.E."/>
            <person name="Field M.C."/>
            <person name="Barry J.D."/>
            <person name="Berriman M."/>
            <person name="Hertz-Fowler C."/>
        </authorList>
    </citation>
    <scope>NUCLEOTIDE SEQUENCE [LARGE SCALE GENOMIC DNA]</scope>
    <source>
        <strain evidence="7">IL3000</strain>
    </source>
</reference>
<name>F9WCE3_TRYCI</name>
<dbReference type="PRINTS" id="PR00320">
    <property type="entry name" value="GPROTEINBRPT"/>
</dbReference>
<evidence type="ECO:0000256" key="5">
    <source>
        <dbReference type="PROSITE-ProRule" id="PRU00221"/>
    </source>
</evidence>
<organism evidence="6 7">
    <name type="scientific">Trypanosoma congolense (strain IL3000)</name>
    <dbReference type="NCBI Taxonomy" id="1068625"/>
    <lineage>
        <taxon>Eukaryota</taxon>
        <taxon>Discoba</taxon>
        <taxon>Euglenozoa</taxon>
        <taxon>Kinetoplastea</taxon>
        <taxon>Metakinetoplastina</taxon>
        <taxon>Trypanosomatida</taxon>
        <taxon>Trypanosomatidae</taxon>
        <taxon>Trypanosoma</taxon>
        <taxon>Nannomonas</taxon>
    </lineage>
</organism>
<dbReference type="AlphaFoldDB" id="F9WCE3"/>
<evidence type="ECO:0000313" key="7">
    <source>
        <dbReference type="Proteomes" id="UP000000702"/>
    </source>
</evidence>
<feature type="repeat" description="WD" evidence="5">
    <location>
        <begin position="52"/>
        <end position="87"/>
    </location>
</feature>
<dbReference type="InterPro" id="IPR011047">
    <property type="entry name" value="Quinoprotein_ADH-like_sf"/>
</dbReference>
<evidence type="ECO:0000256" key="3">
    <source>
        <dbReference type="ARBA" id="ARBA00022980"/>
    </source>
</evidence>
<proteinExistence type="predicted"/>
<dbReference type="InterPro" id="IPR001680">
    <property type="entry name" value="WD40_rpt"/>
</dbReference>
<sequence length="379" mass="40624">MLLSIPAAHQEVVTSLQFSPYYPSVFCSTSGDDTGALWDLRNSPDSCNIAKLVCHSDPVNHALFVEGRDQLLLTASDDRTVACWDVREISQPVGVIRGFGEGVNKMLRLPSGVPGGGGGGGSSNAVPSLLVACACDDGQVYVHSVGTPEDSQPQNGLRSENAHETLDSLGTLMDRFWVSTNTVNDLALTPNPNLLLTASEDNAIRLWNIAPLLNGRATGDDRLVASFEEFEDPVNHIAVRYSSPPNEVPRGFDSATPSSTCWLYAACSEFVFAVDLDPINGVFGGEARTFSGHQDYVRGLEFFSEETLLTVSDDSTAIEWSLSTVQLVRQVKLHEGLVMASAMSAAKDILVTGTDNGEIRAWSLPFSTETCCASSPCEA</sequence>
<evidence type="ECO:0000256" key="1">
    <source>
        <dbReference type="ARBA" id="ARBA00022574"/>
    </source>
</evidence>
<dbReference type="Proteomes" id="UP000000702">
    <property type="component" value="Unassembled WGS sequence"/>
</dbReference>
<keyword evidence="7" id="KW-1185">Reference proteome</keyword>
<dbReference type="InterPro" id="IPR015943">
    <property type="entry name" value="WD40/YVTN_repeat-like_dom_sf"/>
</dbReference>
<dbReference type="EMBL" id="CAEQ01001707">
    <property type="protein sequence ID" value="CCD14936.1"/>
    <property type="molecule type" value="Genomic_DNA"/>
</dbReference>
<keyword evidence="3" id="KW-0689">Ribosomal protein</keyword>
<dbReference type="GO" id="GO:1990234">
    <property type="term" value="C:transferase complex"/>
    <property type="evidence" value="ECO:0007669"/>
    <property type="project" value="UniProtKB-ARBA"/>
</dbReference>
<dbReference type="InterPro" id="IPR020472">
    <property type="entry name" value="WD40_PAC1"/>
</dbReference>
<dbReference type="PROSITE" id="PS50082">
    <property type="entry name" value="WD_REPEATS_2"/>
    <property type="match status" value="5"/>
</dbReference>